<dbReference type="Proteomes" id="UP000317422">
    <property type="component" value="Unassembled WGS sequence"/>
</dbReference>
<evidence type="ECO:0000259" key="1">
    <source>
        <dbReference type="Pfam" id="PF13340"/>
    </source>
</evidence>
<dbReference type="Pfam" id="PF13340">
    <property type="entry name" value="DUF4096"/>
    <property type="match status" value="1"/>
</dbReference>
<feature type="domain" description="Insertion element IS402-like" evidence="1">
    <location>
        <begin position="12"/>
        <end position="54"/>
    </location>
</feature>
<evidence type="ECO:0000313" key="4">
    <source>
        <dbReference type="Proteomes" id="UP000317422"/>
    </source>
</evidence>
<dbReference type="InterPro" id="IPR025161">
    <property type="entry name" value="IS402-like_dom"/>
</dbReference>
<comment type="caution">
    <text evidence="3">The sequence shown here is derived from an EMBL/GenBank/DDBJ whole genome shotgun (WGS) entry which is preliminary data.</text>
</comment>
<dbReference type="AlphaFoldDB" id="A0A543NN83"/>
<dbReference type="EMBL" id="VFQC01000001">
    <property type="protein sequence ID" value="TQN32431.1"/>
    <property type="molecule type" value="Genomic_DNA"/>
</dbReference>
<reference evidence="3 4" key="1">
    <citation type="submission" date="2019-06" db="EMBL/GenBank/DDBJ databases">
        <title>Sequencing the genomes of 1000 actinobacteria strains.</title>
        <authorList>
            <person name="Klenk H.-P."/>
        </authorList>
    </citation>
    <scope>NUCLEOTIDE SEQUENCE [LARGE SCALE GENOMIC DNA]</scope>
    <source>
        <strain evidence="3 4">DSM 45015</strain>
    </source>
</reference>
<evidence type="ECO:0000313" key="3">
    <source>
        <dbReference type="EMBL" id="TQN33290.1"/>
    </source>
</evidence>
<organism evidence="3 4">
    <name type="scientific">Haloactinospora alba</name>
    <dbReference type="NCBI Taxonomy" id="405555"/>
    <lineage>
        <taxon>Bacteria</taxon>
        <taxon>Bacillati</taxon>
        <taxon>Actinomycetota</taxon>
        <taxon>Actinomycetes</taxon>
        <taxon>Streptosporangiales</taxon>
        <taxon>Nocardiopsidaceae</taxon>
        <taxon>Haloactinospora</taxon>
    </lineage>
</organism>
<accession>A0A543NN83</accession>
<sequence>MARVSIGGRNDLTDKQWRVLEPLLPARSGRGKPPTWSRRQLLDGIRWRTRIGAP</sequence>
<gene>
    <name evidence="2" type="ORF">FHX37_2389</name>
    <name evidence="3" type="ORF">FHX37_3296</name>
</gene>
<keyword evidence="4" id="KW-1185">Reference proteome</keyword>
<protein>
    <submittedName>
        <fullName evidence="3">Putative transposase of IS4/5 family DUF4096</fullName>
    </submittedName>
</protein>
<name>A0A543NN83_9ACTN</name>
<proteinExistence type="predicted"/>
<evidence type="ECO:0000313" key="2">
    <source>
        <dbReference type="EMBL" id="TQN32431.1"/>
    </source>
</evidence>
<dbReference type="EMBL" id="VFQC01000001">
    <property type="protein sequence ID" value="TQN33290.1"/>
    <property type="molecule type" value="Genomic_DNA"/>
</dbReference>